<reference evidence="3" key="1">
    <citation type="submission" date="2017-03" db="EMBL/GenBank/DDBJ databases">
        <authorList>
            <person name="Lund M.B."/>
        </authorList>
    </citation>
    <scope>NUCLEOTIDE SEQUENCE [LARGE SCALE GENOMIC DNA]</scope>
</reference>
<evidence type="ECO:0000313" key="2">
    <source>
        <dbReference type="EMBL" id="PDQ34708.1"/>
    </source>
</evidence>
<proteinExistence type="predicted"/>
<evidence type="ECO:0000256" key="1">
    <source>
        <dbReference type="SAM" id="MobiDB-lite"/>
    </source>
</evidence>
<dbReference type="AlphaFoldDB" id="A0A2A6FPW0"/>
<sequence>MESFRPPPQKNILNQQHRWTIPQELRLAIVTWIEHRYHRQQEQNSPSGLTPSSSRPQPNPPRPSRPKPKLTPEPATDPCCRFCQENGGSGTGLIERKGYEPDHRDDRSVADC</sequence>
<feature type="compositionally biased region" description="Basic and acidic residues" evidence="1">
    <location>
        <begin position="94"/>
        <end position="112"/>
    </location>
</feature>
<evidence type="ECO:0008006" key="4">
    <source>
        <dbReference type="Google" id="ProtNLM"/>
    </source>
</evidence>
<protein>
    <recommendedName>
        <fullName evidence="4">Integrase catalytic domain-containing protein</fullName>
    </recommendedName>
</protein>
<dbReference type="EMBL" id="NAEP01000047">
    <property type="protein sequence ID" value="PDQ34708.1"/>
    <property type="molecule type" value="Genomic_DNA"/>
</dbReference>
<accession>A0A2A6FPW0</accession>
<gene>
    <name evidence="2" type="ORF">B5766_09920</name>
</gene>
<organism evidence="2 3">
    <name type="scientific">Candidatus Lumbricidiphila eiseniae</name>
    <dbReference type="NCBI Taxonomy" id="1969409"/>
    <lineage>
        <taxon>Bacteria</taxon>
        <taxon>Bacillati</taxon>
        <taxon>Actinomycetota</taxon>
        <taxon>Actinomycetes</taxon>
        <taxon>Micrococcales</taxon>
        <taxon>Microbacteriaceae</taxon>
        <taxon>Candidatus Lumbricidiphila</taxon>
    </lineage>
</organism>
<feature type="region of interest" description="Disordered" evidence="1">
    <location>
        <begin position="38"/>
        <end position="112"/>
    </location>
</feature>
<name>A0A2A6FPW0_9MICO</name>
<dbReference type="Proteomes" id="UP000219994">
    <property type="component" value="Unassembled WGS sequence"/>
</dbReference>
<comment type="caution">
    <text evidence="2">The sequence shown here is derived from an EMBL/GenBank/DDBJ whole genome shotgun (WGS) entry which is preliminary data.</text>
</comment>
<evidence type="ECO:0000313" key="3">
    <source>
        <dbReference type="Proteomes" id="UP000219994"/>
    </source>
</evidence>